<dbReference type="RefSeq" id="WP_076000181.1">
    <property type="nucleotide sequence ID" value="NZ_PKUS01000037.1"/>
</dbReference>
<sequence length="367" mass="39909">MNHCLARPFKRLVAAVALFCLAGAVLAADYELTTVARDMDEPWSVAQLPDGEFLVTLRGGKLLRISEGGAATDVQGAPETYYAGQGGYFDILLHPDFSSNHTVYLAYAHGTPEANGTAIMKATLAGDRLENAQQILLVSPLKNTPQHYGGKMLFLPDGTLLLTTGEGFEYREDAQDRESELGKILRINDDGSVPGDNPFTGENSSRVWTYGHRNPQGLALDDTTGTVYMHEHGPRGGDEINVVKAGSNYGWPAVTYGVDYSGAYVSPFTEAEGMTQPLLYWVPSIAPSGMAMYSGEHFPQWQGDLFIGALVDEEVRRVDLENGEVVGQESLFAELESRIRDVRMGTDGHLYILTDGSDGQLIRVAPL</sequence>
<dbReference type="SUPFAM" id="SSF50952">
    <property type="entry name" value="Soluble quinoprotein glucose dehydrogenase"/>
    <property type="match status" value="1"/>
</dbReference>
<feature type="chain" id="PRO_5015002036" evidence="1">
    <location>
        <begin position="28"/>
        <end position="367"/>
    </location>
</feature>
<evidence type="ECO:0000259" key="2">
    <source>
        <dbReference type="Pfam" id="PF07995"/>
    </source>
</evidence>
<comment type="caution">
    <text evidence="3">The sequence shown here is derived from an EMBL/GenBank/DDBJ whole genome shotgun (WGS) entry which is preliminary data.</text>
</comment>
<accession>A0A2N5WY00</accession>
<name>A0A2N5WY00_9GAMM</name>
<gene>
    <name evidence="3" type="ORF">C0039_18520</name>
</gene>
<organism evidence="3 4">
    <name type="scientific">Pseudohalioglobus lutimaris</name>
    <dbReference type="NCBI Taxonomy" id="1737061"/>
    <lineage>
        <taxon>Bacteria</taxon>
        <taxon>Pseudomonadati</taxon>
        <taxon>Pseudomonadota</taxon>
        <taxon>Gammaproteobacteria</taxon>
        <taxon>Cellvibrionales</taxon>
        <taxon>Halieaceae</taxon>
        <taxon>Pseudohalioglobus</taxon>
    </lineage>
</organism>
<keyword evidence="1" id="KW-0732">Signal</keyword>
<reference evidence="3 4" key="1">
    <citation type="submission" date="2018-01" db="EMBL/GenBank/DDBJ databases">
        <title>The draft genome sequence of Halioglobus lutimaris HF004.</title>
        <authorList>
            <person name="Du Z.-J."/>
            <person name="Shi M.-J."/>
        </authorList>
    </citation>
    <scope>NUCLEOTIDE SEQUENCE [LARGE SCALE GENOMIC DNA]</scope>
    <source>
        <strain evidence="3 4">HF004</strain>
    </source>
</reference>
<dbReference type="PANTHER" id="PTHR19328">
    <property type="entry name" value="HEDGEHOG-INTERACTING PROTEIN"/>
    <property type="match status" value="1"/>
</dbReference>
<proteinExistence type="predicted"/>
<evidence type="ECO:0000313" key="4">
    <source>
        <dbReference type="Proteomes" id="UP000235005"/>
    </source>
</evidence>
<evidence type="ECO:0000256" key="1">
    <source>
        <dbReference type="SAM" id="SignalP"/>
    </source>
</evidence>
<dbReference type="EMBL" id="PKUS01000037">
    <property type="protein sequence ID" value="PLW67112.1"/>
    <property type="molecule type" value="Genomic_DNA"/>
</dbReference>
<dbReference type="InterPro" id="IPR012938">
    <property type="entry name" value="Glc/Sorbosone_DH"/>
</dbReference>
<feature type="domain" description="Glucose/Sorbosone dehydrogenase" evidence="2">
    <location>
        <begin position="40"/>
        <end position="363"/>
    </location>
</feature>
<dbReference type="AlphaFoldDB" id="A0A2N5WY00"/>
<dbReference type="Pfam" id="PF07995">
    <property type="entry name" value="GSDH"/>
    <property type="match status" value="1"/>
</dbReference>
<evidence type="ECO:0000313" key="3">
    <source>
        <dbReference type="EMBL" id="PLW67112.1"/>
    </source>
</evidence>
<dbReference type="InterPro" id="IPR011042">
    <property type="entry name" value="6-blade_b-propeller_TolB-like"/>
</dbReference>
<keyword evidence="4" id="KW-1185">Reference proteome</keyword>
<dbReference type="Proteomes" id="UP000235005">
    <property type="component" value="Unassembled WGS sequence"/>
</dbReference>
<dbReference type="OrthoDB" id="9770043at2"/>
<dbReference type="InterPro" id="IPR011041">
    <property type="entry name" value="Quinoprot_gluc/sorb_DH_b-prop"/>
</dbReference>
<dbReference type="PANTHER" id="PTHR19328:SF75">
    <property type="entry name" value="ALDOSE SUGAR DEHYDROGENASE YLII"/>
    <property type="match status" value="1"/>
</dbReference>
<dbReference type="Gene3D" id="2.120.10.30">
    <property type="entry name" value="TolB, C-terminal domain"/>
    <property type="match status" value="1"/>
</dbReference>
<feature type="signal peptide" evidence="1">
    <location>
        <begin position="1"/>
        <end position="27"/>
    </location>
</feature>
<protein>
    <submittedName>
        <fullName evidence="3">PQQ-dependent sugar dehydrogenase</fullName>
    </submittedName>
</protein>